<keyword evidence="8" id="KW-1185">Reference proteome</keyword>
<dbReference type="GO" id="GO:0006528">
    <property type="term" value="P:asparagine metabolic process"/>
    <property type="evidence" value="ECO:0007669"/>
    <property type="project" value="InterPro"/>
</dbReference>
<dbReference type="Pfam" id="PF17763">
    <property type="entry name" value="Asparaginase_C"/>
    <property type="match status" value="1"/>
</dbReference>
<keyword evidence="2" id="KW-0378">Hydrolase</keyword>
<evidence type="ECO:0000256" key="4">
    <source>
        <dbReference type="PIRSR" id="PIRSR001220-2"/>
    </source>
</evidence>
<dbReference type="InterPro" id="IPR004550">
    <property type="entry name" value="AsnASE_II"/>
</dbReference>
<evidence type="ECO:0000256" key="2">
    <source>
        <dbReference type="ARBA" id="ARBA00022801"/>
    </source>
</evidence>
<dbReference type="PIRSF" id="PIRSF500176">
    <property type="entry name" value="L_ASNase"/>
    <property type="match status" value="1"/>
</dbReference>
<dbReference type="Gene3D" id="3.40.50.40">
    <property type="match status" value="1"/>
</dbReference>
<dbReference type="InterPro" id="IPR040919">
    <property type="entry name" value="Asparaginase_C"/>
</dbReference>
<evidence type="ECO:0000259" key="5">
    <source>
        <dbReference type="Pfam" id="PF00710"/>
    </source>
</evidence>
<dbReference type="SMART" id="SM00870">
    <property type="entry name" value="Asparaginase"/>
    <property type="match status" value="1"/>
</dbReference>
<comment type="similarity">
    <text evidence="1">Belongs to the asparaginase 1 family.</text>
</comment>
<organism evidence="7 8">
    <name type="scientific">Blastococcus colisei</name>
    <dbReference type="NCBI Taxonomy" id="1564162"/>
    <lineage>
        <taxon>Bacteria</taxon>
        <taxon>Bacillati</taxon>
        <taxon>Actinomycetota</taxon>
        <taxon>Actinomycetes</taxon>
        <taxon>Geodermatophilales</taxon>
        <taxon>Geodermatophilaceae</taxon>
        <taxon>Blastococcus</taxon>
    </lineage>
</organism>
<feature type="active site" description="O-isoaspartyl threonine intermediate" evidence="3">
    <location>
        <position position="17"/>
    </location>
</feature>
<dbReference type="RefSeq" id="WP_142025970.1">
    <property type="nucleotide sequence ID" value="NZ_VFQE01000001.1"/>
</dbReference>
<dbReference type="PRINTS" id="PR00139">
    <property type="entry name" value="ASNGLNASE"/>
</dbReference>
<evidence type="ECO:0000256" key="1">
    <source>
        <dbReference type="ARBA" id="ARBA00010518"/>
    </source>
</evidence>
<dbReference type="CDD" id="cd08964">
    <property type="entry name" value="L-asparaginase_II"/>
    <property type="match status" value="1"/>
</dbReference>
<dbReference type="PIRSF" id="PIRSF001220">
    <property type="entry name" value="L-ASNase_gatD"/>
    <property type="match status" value="1"/>
</dbReference>
<proteinExistence type="inferred from homology"/>
<dbReference type="AlphaFoldDB" id="A0A543PHC6"/>
<feature type="domain" description="L-asparaginase N-terminal" evidence="5">
    <location>
        <begin position="13"/>
        <end position="195"/>
    </location>
</feature>
<dbReference type="PANTHER" id="PTHR11707:SF28">
    <property type="entry name" value="60 KDA LYSOPHOSPHOLIPASE"/>
    <property type="match status" value="1"/>
</dbReference>
<feature type="binding site" evidence="4">
    <location>
        <position position="61"/>
    </location>
    <ligand>
        <name>substrate</name>
    </ligand>
</feature>
<dbReference type="Proteomes" id="UP000319865">
    <property type="component" value="Unassembled WGS sequence"/>
</dbReference>
<sequence>MTGRSRPLVAFGSLGGTITMTPFPSSGGIEPRLTAEDLAASVPGLDGVAEVRVATLARVPSASLLPQDVVDAVAWAREQVAAGAAGVVLAQGTDTLEETSFLAGLYWDLPEPLVVTGAMRGPAQASPDGPANLLAACRVATAPAFRDAGVLVVLDDTVHAARTVRKTHSWSLGAFHSADGGPVGQVVEGAVHVHRLPRRGAPLPRPRTDPDVPLLETFLGDDGALLRTVREHGARGVAISAFGAGHTSTGLAEEISTTVAAGIPVVVSTRTGAGGTLTGTYGFAGSEIDLQARGAVLTGALDARKSRLLLWALLAGGVPRERVTGHFLEHSGR</sequence>
<comment type="caution">
    <text evidence="7">The sequence shown here is derived from an EMBL/GenBank/DDBJ whole genome shotgun (WGS) entry which is preliminary data.</text>
</comment>
<dbReference type="GO" id="GO:0004067">
    <property type="term" value="F:asparaginase activity"/>
    <property type="evidence" value="ECO:0007669"/>
    <property type="project" value="UniProtKB-UniRule"/>
</dbReference>
<dbReference type="Gene3D" id="3.40.50.1170">
    <property type="entry name" value="L-asparaginase, N-terminal domain"/>
    <property type="match status" value="1"/>
</dbReference>
<dbReference type="InterPro" id="IPR036152">
    <property type="entry name" value="Asp/glu_Ase-like_sf"/>
</dbReference>
<dbReference type="InterPro" id="IPR006034">
    <property type="entry name" value="Asparaginase/glutaminase-like"/>
</dbReference>
<dbReference type="PANTHER" id="PTHR11707">
    <property type="entry name" value="L-ASPARAGINASE"/>
    <property type="match status" value="1"/>
</dbReference>
<dbReference type="InterPro" id="IPR037152">
    <property type="entry name" value="L-asparaginase_N_sf"/>
</dbReference>
<name>A0A543PHC6_9ACTN</name>
<evidence type="ECO:0000256" key="3">
    <source>
        <dbReference type="PIRSR" id="PIRSR001220-1"/>
    </source>
</evidence>
<dbReference type="Pfam" id="PF00710">
    <property type="entry name" value="Asparaginase"/>
    <property type="match status" value="1"/>
</dbReference>
<gene>
    <name evidence="7" type="ORF">FHU33_2930</name>
</gene>
<evidence type="ECO:0000259" key="6">
    <source>
        <dbReference type="Pfam" id="PF17763"/>
    </source>
</evidence>
<dbReference type="SUPFAM" id="SSF53774">
    <property type="entry name" value="Glutaminase/Asparaginase"/>
    <property type="match status" value="1"/>
</dbReference>
<dbReference type="PROSITE" id="PS51732">
    <property type="entry name" value="ASN_GLN_ASE_3"/>
    <property type="match status" value="1"/>
</dbReference>
<evidence type="ECO:0000313" key="7">
    <source>
        <dbReference type="EMBL" id="TQN43483.1"/>
    </source>
</evidence>
<dbReference type="InterPro" id="IPR027473">
    <property type="entry name" value="L-asparaginase_C"/>
</dbReference>
<reference evidence="7 8" key="1">
    <citation type="submission" date="2019-06" db="EMBL/GenBank/DDBJ databases">
        <title>Sequencing the genomes of 1000 actinobacteria strains.</title>
        <authorList>
            <person name="Klenk H.-P."/>
        </authorList>
    </citation>
    <scope>NUCLEOTIDE SEQUENCE [LARGE SCALE GENOMIC DNA]</scope>
    <source>
        <strain evidence="7 8">DSM 46837</strain>
    </source>
</reference>
<dbReference type="EMBL" id="VFQE01000001">
    <property type="protein sequence ID" value="TQN43483.1"/>
    <property type="molecule type" value="Genomic_DNA"/>
</dbReference>
<feature type="binding site" evidence="4">
    <location>
        <begin position="93"/>
        <end position="94"/>
    </location>
    <ligand>
        <name>substrate</name>
    </ligand>
</feature>
<accession>A0A543PHC6</accession>
<dbReference type="OrthoDB" id="9788068at2"/>
<protein>
    <submittedName>
        <fullName evidence="7">Asparaginase</fullName>
    </submittedName>
</protein>
<feature type="domain" description="Asparaginase/glutaminase C-terminal" evidence="6">
    <location>
        <begin position="212"/>
        <end position="324"/>
    </location>
</feature>
<evidence type="ECO:0000313" key="8">
    <source>
        <dbReference type="Proteomes" id="UP000319865"/>
    </source>
</evidence>
<dbReference type="SFLD" id="SFLDS00057">
    <property type="entry name" value="Glutaminase/Asparaginase"/>
    <property type="match status" value="1"/>
</dbReference>
<dbReference type="InterPro" id="IPR027474">
    <property type="entry name" value="L-asparaginase_N"/>
</dbReference>